<dbReference type="PROSITE" id="PS51371">
    <property type="entry name" value="CBS"/>
    <property type="match status" value="2"/>
</dbReference>
<dbReference type="SMART" id="SM00924">
    <property type="entry name" value="MgtE_N"/>
    <property type="match status" value="1"/>
</dbReference>
<gene>
    <name evidence="3" type="ORF">BJY20_000895</name>
</gene>
<dbReference type="PANTHER" id="PTHR43773">
    <property type="entry name" value="MAGNESIUM TRANSPORTER MGTE"/>
    <property type="match status" value="1"/>
</dbReference>
<dbReference type="InterPro" id="IPR006669">
    <property type="entry name" value="MgtE_transporter"/>
</dbReference>
<keyword evidence="3" id="KW-0282">Flagellum</keyword>
<dbReference type="Pfam" id="PF03448">
    <property type="entry name" value="MgtE_N"/>
    <property type="match status" value="1"/>
</dbReference>
<dbReference type="InterPro" id="IPR046342">
    <property type="entry name" value="CBS_dom_sf"/>
</dbReference>
<organism evidence="3 4">
    <name type="scientific">Janibacter cremeus</name>
    <dbReference type="NCBI Taxonomy" id="1285192"/>
    <lineage>
        <taxon>Bacteria</taxon>
        <taxon>Bacillati</taxon>
        <taxon>Actinomycetota</taxon>
        <taxon>Actinomycetes</taxon>
        <taxon>Micrococcales</taxon>
        <taxon>Intrasporangiaceae</taxon>
        <taxon>Janibacter</taxon>
    </lineage>
</organism>
<dbReference type="InterPro" id="IPR038076">
    <property type="entry name" value="MgtE_N_sf"/>
</dbReference>
<dbReference type="SUPFAM" id="SSF158791">
    <property type="entry name" value="MgtE N-terminal domain-like"/>
    <property type="match status" value="1"/>
</dbReference>
<proteinExistence type="predicted"/>
<dbReference type="EMBL" id="JACCAE010000001">
    <property type="protein sequence ID" value="NYF97503.1"/>
    <property type="molecule type" value="Genomic_DNA"/>
</dbReference>
<evidence type="ECO:0000259" key="2">
    <source>
        <dbReference type="PROSITE" id="PS51371"/>
    </source>
</evidence>
<comment type="caution">
    <text evidence="3">The sequence shown here is derived from an EMBL/GenBank/DDBJ whole genome shotgun (WGS) entry which is preliminary data.</text>
</comment>
<dbReference type="Gene3D" id="3.10.580.10">
    <property type="entry name" value="CBS-domain"/>
    <property type="match status" value="1"/>
</dbReference>
<dbReference type="Proteomes" id="UP000554054">
    <property type="component" value="Unassembled WGS sequence"/>
</dbReference>
<dbReference type="RefSeq" id="WP_185990430.1">
    <property type="nucleotide sequence ID" value="NZ_JACCAE010000001.1"/>
</dbReference>
<dbReference type="InterPro" id="IPR006668">
    <property type="entry name" value="Mg_transptr_MgtE_intracell_dom"/>
</dbReference>
<name>A0A852VS29_9MICO</name>
<sequence>MSAPSRFFVARLASLNVFDPLGDQVGRVRDVVVTFAPSRRPRAIGLVVEVPGRRRVFVPMTRVISVEGGQVITTGLVNMRRFEQRATETLVLAELLERPVTVRTDDGEVEATVEDVGIEQSANRTWTVTKVFVRGGRKTRRGLLVRRRGETFTVPIEDVTGLSASVSAAEHSAVKLLESIADLKVADVAEVISDLAPQRREAVVAALSNDRLADILQELGGDDQAEILSILTQTRAADVLEAMDPDDAADLLSQLPADRAETLLQLMKPDDAEPLRRLLSYDENTAGGLMTTEPVVLAPEDTVAEALAIVRREEVTVALAATVYVCRPPLETPTGKYLGMIHIQRLLREPPHESIGRYIDKAIDPLRPEAPLGLITRTLATYNLVSAPVVDESEHLLGAVTVDDVLDHILPEDWREERHEVTDG</sequence>
<dbReference type="InterPro" id="IPR027275">
    <property type="entry name" value="PRC-brl_dom"/>
</dbReference>
<dbReference type="AlphaFoldDB" id="A0A852VS29"/>
<protein>
    <submittedName>
        <fullName evidence="3">Flagellar motility protein MotE (MotC chaperone)/sporulation protein YlmC with PRC-barrel domain</fullName>
    </submittedName>
</protein>
<dbReference type="InterPro" id="IPR000644">
    <property type="entry name" value="CBS_dom"/>
</dbReference>
<dbReference type="CDD" id="cd04606">
    <property type="entry name" value="CBS_pair_Mg_transporter"/>
    <property type="match status" value="1"/>
</dbReference>
<dbReference type="GO" id="GO:0015095">
    <property type="term" value="F:magnesium ion transmembrane transporter activity"/>
    <property type="evidence" value="ECO:0007669"/>
    <property type="project" value="InterPro"/>
</dbReference>
<dbReference type="Pfam" id="PF00571">
    <property type="entry name" value="CBS"/>
    <property type="match status" value="2"/>
</dbReference>
<feature type="domain" description="CBS" evidence="2">
    <location>
        <begin position="290"/>
        <end position="357"/>
    </location>
</feature>
<evidence type="ECO:0000256" key="1">
    <source>
        <dbReference type="PROSITE-ProRule" id="PRU00703"/>
    </source>
</evidence>
<dbReference type="GO" id="GO:0016020">
    <property type="term" value="C:membrane"/>
    <property type="evidence" value="ECO:0007669"/>
    <property type="project" value="InterPro"/>
</dbReference>
<keyword evidence="3" id="KW-0969">Cilium</keyword>
<accession>A0A852VS29</accession>
<reference evidence="3 4" key="1">
    <citation type="submission" date="2020-07" db="EMBL/GenBank/DDBJ databases">
        <title>Sequencing the genomes of 1000 actinobacteria strains.</title>
        <authorList>
            <person name="Klenk H.-P."/>
        </authorList>
    </citation>
    <scope>NUCLEOTIDE SEQUENCE [LARGE SCALE GENOMIC DNA]</scope>
    <source>
        <strain evidence="3 4">DSM 26154</strain>
    </source>
</reference>
<dbReference type="Gene3D" id="1.25.60.10">
    <property type="entry name" value="MgtE N-terminal domain-like"/>
    <property type="match status" value="1"/>
</dbReference>
<dbReference type="SUPFAM" id="SSF54631">
    <property type="entry name" value="CBS-domain pair"/>
    <property type="match status" value="1"/>
</dbReference>
<feature type="domain" description="CBS" evidence="2">
    <location>
        <begin position="359"/>
        <end position="417"/>
    </location>
</feature>
<dbReference type="Pfam" id="PF26205">
    <property type="entry name" value="SH3_actinomycetes"/>
    <property type="match status" value="1"/>
</dbReference>
<dbReference type="InterPro" id="IPR011033">
    <property type="entry name" value="PRC_barrel-like_sf"/>
</dbReference>
<dbReference type="InterPro" id="IPR058838">
    <property type="entry name" value="SH3_actinomycetes"/>
</dbReference>
<evidence type="ECO:0000313" key="4">
    <source>
        <dbReference type="Proteomes" id="UP000554054"/>
    </source>
</evidence>
<dbReference type="PANTHER" id="PTHR43773:SF1">
    <property type="entry name" value="MAGNESIUM TRANSPORTER MGTE"/>
    <property type="match status" value="1"/>
</dbReference>
<evidence type="ECO:0000313" key="3">
    <source>
        <dbReference type="EMBL" id="NYF97503.1"/>
    </source>
</evidence>
<keyword evidence="4" id="KW-1185">Reference proteome</keyword>
<keyword evidence="3" id="KW-0966">Cell projection</keyword>
<dbReference type="Pfam" id="PF05239">
    <property type="entry name" value="PRC"/>
    <property type="match status" value="1"/>
</dbReference>
<dbReference type="SUPFAM" id="SSF50346">
    <property type="entry name" value="PRC-barrel domain"/>
    <property type="match status" value="1"/>
</dbReference>
<keyword evidence="1" id="KW-0129">CBS domain</keyword>